<keyword evidence="11" id="KW-1207">Sterol metabolism</keyword>
<evidence type="ECO:0000256" key="4">
    <source>
        <dbReference type="ARBA" id="ARBA00022548"/>
    </source>
</evidence>
<protein>
    <recommendedName>
        <fullName evidence="18">SSD domain-containing protein</fullName>
    </recommendedName>
</protein>
<evidence type="ECO:0000256" key="7">
    <source>
        <dbReference type="ARBA" id="ARBA00022989"/>
    </source>
</evidence>
<evidence type="ECO:0000313" key="17">
    <source>
        <dbReference type="Proteomes" id="UP000228934"/>
    </source>
</evidence>
<dbReference type="GO" id="GO:0015485">
    <property type="term" value="F:cholesterol binding"/>
    <property type="evidence" value="ECO:0007669"/>
    <property type="project" value="TreeGrafter"/>
</dbReference>
<evidence type="ECO:0000256" key="6">
    <source>
        <dbReference type="ARBA" id="ARBA00022729"/>
    </source>
</evidence>
<evidence type="ECO:0000256" key="2">
    <source>
        <dbReference type="ARBA" id="ARBA00005585"/>
    </source>
</evidence>
<feature type="transmembrane region" description="Helical" evidence="15">
    <location>
        <begin position="86"/>
        <end position="107"/>
    </location>
</feature>
<evidence type="ECO:0000256" key="10">
    <source>
        <dbReference type="ARBA" id="ARBA00023157"/>
    </source>
</evidence>
<evidence type="ECO:0000256" key="13">
    <source>
        <dbReference type="ARBA" id="ARBA00023221"/>
    </source>
</evidence>
<dbReference type="Proteomes" id="UP000228934">
    <property type="component" value="Unassembled WGS sequence"/>
</dbReference>
<evidence type="ECO:0000256" key="1">
    <source>
        <dbReference type="ARBA" id="ARBA00004127"/>
    </source>
</evidence>
<dbReference type="AlphaFoldDB" id="A0A2G9RYU9"/>
<sequence>MTYHTILHNSADFIDALRKARMISKNITDSINVPGKNYSVFAYSVFYVFYEQYLTIVDDTVFNLCLSLASIFFVTVILLGFEVWSAVLMCLTISMILVNMIGVMWLWNISLNAVSLVNLVMCCGISVEFCSHVTRAFSVSTKGSRVHRAQDALAHMGSSVFSGITLTKFVGIGVLGLSKSRIFKIFYFRMYLSMVLLGAAHGLIFLPVLLSYIGPRVNKAKVQAARERVRGTEQERLVN</sequence>
<name>A0A2G9RYU9_AQUCT</name>
<feature type="transmembrane region" description="Helical" evidence="15">
    <location>
        <begin position="113"/>
        <end position="131"/>
    </location>
</feature>
<reference evidence="17" key="1">
    <citation type="journal article" date="2017" name="Nat. Commun.">
        <title>The North American bullfrog draft genome provides insight into hormonal regulation of long noncoding RNA.</title>
        <authorList>
            <person name="Hammond S.A."/>
            <person name="Warren R.L."/>
            <person name="Vandervalk B.P."/>
            <person name="Kucuk E."/>
            <person name="Khan H."/>
            <person name="Gibb E.A."/>
            <person name="Pandoh P."/>
            <person name="Kirk H."/>
            <person name="Zhao Y."/>
            <person name="Jones M."/>
            <person name="Mungall A.J."/>
            <person name="Coope R."/>
            <person name="Pleasance S."/>
            <person name="Moore R.A."/>
            <person name="Holt R.A."/>
            <person name="Round J.M."/>
            <person name="Ohora S."/>
            <person name="Walle B.V."/>
            <person name="Veldhoen N."/>
            <person name="Helbing C.C."/>
            <person name="Birol I."/>
        </authorList>
    </citation>
    <scope>NUCLEOTIDE SEQUENCE [LARGE SCALE GENOMIC DNA]</scope>
</reference>
<evidence type="ECO:0000256" key="3">
    <source>
        <dbReference type="ARBA" id="ARBA00022448"/>
    </source>
</evidence>
<evidence type="ECO:0000256" key="12">
    <source>
        <dbReference type="ARBA" id="ARBA00023180"/>
    </source>
</evidence>
<organism evidence="16 17">
    <name type="scientific">Aquarana catesbeiana</name>
    <name type="common">American bullfrog</name>
    <name type="synonym">Rana catesbeiana</name>
    <dbReference type="NCBI Taxonomy" id="8400"/>
    <lineage>
        <taxon>Eukaryota</taxon>
        <taxon>Metazoa</taxon>
        <taxon>Chordata</taxon>
        <taxon>Craniata</taxon>
        <taxon>Vertebrata</taxon>
        <taxon>Euteleostomi</taxon>
        <taxon>Amphibia</taxon>
        <taxon>Batrachia</taxon>
        <taxon>Anura</taxon>
        <taxon>Neobatrachia</taxon>
        <taxon>Ranoidea</taxon>
        <taxon>Ranidae</taxon>
        <taxon>Aquarana</taxon>
    </lineage>
</organism>
<keyword evidence="12" id="KW-0325">Glycoprotein</keyword>
<keyword evidence="6" id="KW-0732">Signal</keyword>
<dbReference type="FunFam" id="1.20.1640.10:FF:000010">
    <property type="entry name" value="NPC intracellular cholesterol transporter 1"/>
    <property type="match status" value="1"/>
</dbReference>
<dbReference type="EMBL" id="KV927633">
    <property type="protein sequence ID" value="PIO33076.1"/>
    <property type="molecule type" value="Genomic_DNA"/>
</dbReference>
<keyword evidence="13" id="KW-0753">Steroid metabolism</keyword>
<keyword evidence="5 15" id="KW-0812">Transmembrane</keyword>
<keyword evidence="3" id="KW-0813">Transport</keyword>
<dbReference type="GO" id="GO:0030299">
    <property type="term" value="P:intestinal cholesterol absorption"/>
    <property type="evidence" value="ECO:0007669"/>
    <property type="project" value="TreeGrafter"/>
</dbReference>
<feature type="transmembrane region" description="Helical" evidence="15">
    <location>
        <begin position="60"/>
        <end position="79"/>
    </location>
</feature>
<evidence type="ECO:0008006" key="18">
    <source>
        <dbReference type="Google" id="ProtNLM"/>
    </source>
</evidence>
<accession>A0A2G9RYU9</accession>
<feature type="transmembrane region" description="Helical" evidence="15">
    <location>
        <begin position="152"/>
        <end position="178"/>
    </location>
</feature>
<evidence type="ECO:0000256" key="9">
    <source>
        <dbReference type="ARBA" id="ARBA00023136"/>
    </source>
</evidence>
<keyword evidence="4" id="KW-0153">Cholesterol metabolism</keyword>
<dbReference type="GO" id="GO:0012505">
    <property type="term" value="C:endomembrane system"/>
    <property type="evidence" value="ECO:0007669"/>
    <property type="project" value="UniProtKB-SubCell"/>
</dbReference>
<dbReference type="PANTHER" id="PTHR45727:SF2">
    <property type="entry name" value="NPC INTRACELLULAR CHOLESTEROL TRANSPORTER 1"/>
    <property type="match status" value="1"/>
</dbReference>
<comment type="similarity">
    <text evidence="2">Belongs to the patched family.</text>
</comment>
<keyword evidence="9 15" id="KW-0472">Membrane</keyword>
<evidence type="ECO:0000256" key="15">
    <source>
        <dbReference type="SAM" id="Phobius"/>
    </source>
</evidence>
<proteinExistence type="inferred from homology"/>
<dbReference type="GO" id="GO:0042632">
    <property type="term" value="P:cholesterol homeostasis"/>
    <property type="evidence" value="ECO:0007669"/>
    <property type="project" value="TreeGrafter"/>
</dbReference>
<evidence type="ECO:0000313" key="16">
    <source>
        <dbReference type="EMBL" id="PIO33076.1"/>
    </source>
</evidence>
<evidence type="ECO:0000256" key="14">
    <source>
        <dbReference type="ARBA" id="ARBA00034049"/>
    </source>
</evidence>
<dbReference type="Gene3D" id="1.20.1640.10">
    <property type="entry name" value="Multidrug efflux transporter AcrB transmembrane domain"/>
    <property type="match status" value="1"/>
</dbReference>
<comment type="catalytic activity">
    <reaction evidence="14">
        <text>cholesterol(in) = cholesterol(out)</text>
        <dbReference type="Rhea" id="RHEA:39747"/>
        <dbReference type="ChEBI" id="CHEBI:16113"/>
    </reaction>
</comment>
<keyword evidence="17" id="KW-1185">Reference proteome</keyword>
<dbReference type="GO" id="GO:0008203">
    <property type="term" value="P:cholesterol metabolic process"/>
    <property type="evidence" value="ECO:0007669"/>
    <property type="project" value="UniProtKB-KW"/>
</dbReference>
<keyword evidence="8" id="KW-0443">Lipid metabolism</keyword>
<evidence type="ECO:0000256" key="8">
    <source>
        <dbReference type="ARBA" id="ARBA00023098"/>
    </source>
</evidence>
<dbReference type="GO" id="GO:0005886">
    <property type="term" value="C:plasma membrane"/>
    <property type="evidence" value="ECO:0007669"/>
    <property type="project" value="TreeGrafter"/>
</dbReference>
<feature type="transmembrane region" description="Helical" evidence="15">
    <location>
        <begin position="190"/>
        <end position="213"/>
    </location>
</feature>
<dbReference type="OrthoDB" id="6510177at2759"/>
<keyword evidence="10" id="KW-1015">Disulfide bond</keyword>
<dbReference type="GO" id="GO:0015918">
    <property type="term" value="P:sterol transport"/>
    <property type="evidence" value="ECO:0007669"/>
    <property type="project" value="TreeGrafter"/>
</dbReference>
<dbReference type="PANTHER" id="PTHR45727">
    <property type="entry name" value="NPC INTRACELLULAR CHOLESTEROL TRANSPORTER 1"/>
    <property type="match status" value="1"/>
</dbReference>
<comment type="subcellular location">
    <subcellularLocation>
        <location evidence="1">Endomembrane system</location>
        <topology evidence="1">Multi-pass membrane protein</topology>
    </subcellularLocation>
</comment>
<evidence type="ECO:0000256" key="5">
    <source>
        <dbReference type="ARBA" id="ARBA00022692"/>
    </source>
</evidence>
<keyword evidence="7 15" id="KW-1133">Transmembrane helix</keyword>
<dbReference type="SUPFAM" id="SSF82866">
    <property type="entry name" value="Multidrug efflux transporter AcrB transmembrane domain"/>
    <property type="match status" value="1"/>
</dbReference>
<evidence type="ECO:0000256" key="11">
    <source>
        <dbReference type="ARBA" id="ARBA00023166"/>
    </source>
</evidence>
<gene>
    <name evidence="16" type="ORF">AB205_0150270</name>
</gene>